<comment type="caution">
    <text evidence="2">The sequence shown here is derived from an EMBL/GenBank/DDBJ whole genome shotgun (WGS) entry which is preliminary data.</text>
</comment>
<keyword evidence="1" id="KW-0472">Membrane</keyword>
<dbReference type="Proteomes" id="UP000444721">
    <property type="component" value="Unassembled WGS sequence"/>
</dbReference>
<organism evidence="2 3">
    <name type="scientific">Naegleria fowleri</name>
    <name type="common">Brain eating amoeba</name>
    <dbReference type="NCBI Taxonomy" id="5763"/>
    <lineage>
        <taxon>Eukaryota</taxon>
        <taxon>Discoba</taxon>
        <taxon>Heterolobosea</taxon>
        <taxon>Tetramitia</taxon>
        <taxon>Eutetramitia</taxon>
        <taxon>Vahlkampfiidae</taxon>
        <taxon>Naegleria</taxon>
    </lineage>
</organism>
<evidence type="ECO:0000313" key="3">
    <source>
        <dbReference type="Proteomes" id="UP000444721"/>
    </source>
</evidence>
<dbReference type="RefSeq" id="XP_044568788.1">
    <property type="nucleotide sequence ID" value="XM_044711795.1"/>
</dbReference>
<gene>
    <name evidence="2" type="ORF">FDP41_007990</name>
</gene>
<evidence type="ECO:0000256" key="1">
    <source>
        <dbReference type="SAM" id="Phobius"/>
    </source>
</evidence>
<dbReference type="VEuPathDB" id="AmoebaDB:NfTy_004370"/>
<dbReference type="AlphaFoldDB" id="A0A6A5CFP3"/>
<protein>
    <submittedName>
        <fullName evidence="2">Uncharacterized protein</fullName>
    </submittedName>
</protein>
<accession>A0A6A5CFP3</accession>
<dbReference type="EMBL" id="VFQX01000004">
    <property type="protein sequence ID" value="KAF0984075.1"/>
    <property type="molecule type" value="Genomic_DNA"/>
</dbReference>
<keyword evidence="1" id="KW-0812">Transmembrane</keyword>
<name>A0A6A5CFP3_NAEFO</name>
<evidence type="ECO:0000313" key="2">
    <source>
        <dbReference type="EMBL" id="KAF0984075.1"/>
    </source>
</evidence>
<keyword evidence="3" id="KW-1185">Reference proteome</keyword>
<dbReference type="GeneID" id="68115208"/>
<reference evidence="2 3" key="1">
    <citation type="journal article" date="2019" name="Sci. Rep.">
        <title>Nanopore sequencing improves the draft genome of the human pathogenic amoeba Naegleria fowleri.</title>
        <authorList>
            <person name="Liechti N."/>
            <person name="Schurch N."/>
            <person name="Bruggmann R."/>
            <person name="Wittwer M."/>
        </authorList>
    </citation>
    <scope>NUCLEOTIDE SEQUENCE [LARGE SCALE GENOMIC DNA]</scope>
    <source>
        <strain evidence="2 3">ATCC 30894</strain>
    </source>
</reference>
<sequence>MFSPFGRGKPQPPPKRKAMNEMKRKLVYFIIGCAVVSITPYVSEPIHGFISSLLGKKSIGAEEFHYDPELL</sequence>
<feature type="transmembrane region" description="Helical" evidence="1">
    <location>
        <begin position="26"/>
        <end position="43"/>
    </location>
</feature>
<dbReference type="OrthoDB" id="10326445at2759"/>
<keyword evidence="1" id="KW-1133">Transmembrane helix</keyword>
<proteinExistence type="predicted"/>
<dbReference type="VEuPathDB" id="AmoebaDB:FDP41_007990"/>